<evidence type="ECO:0000256" key="3">
    <source>
        <dbReference type="ARBA" id="ARBA00023274"/>
    </source>
</evidence>
<dbReference type="GO" id="GO:1990904">
    <property type="term" value="C:ribonucleoprotein complex"/>
    <property type="evidence" value="ECO:0007669"/>
    <property type="project" value="UniProtKB-KW"/>
</dbReference>
<dbReference type="Proteomes" id="UP000006903">
    <property type="component" value="Chromosome"/>
</dbReference>
<dbReference type="GeneID" id="7171087"/>
<dbReference type="RefSeq" id="WP_012608629.1">
    <property type="nucleotide sequence ID" value="NC_011766.1"/>
</dbReference>
<evidence type="ECO:0000256" key="1">
    <source>
        <dbReference type="ARBA" id="ARBA00009106"/>
    </source>
</evidence>
<reference evidence="4 5" key="1">
    <citation type="journal article" date="2009" name="J. Bacteriol.">
        <title>Complete genome sequence of the anaerobic, protein-degrading hyperthermophilic crenarchaeon Desulfurococcus kamchatkensis.</title>
        <authorList>
            <person name="Ravin N.V."/>
            <person name="Mardanov A.V."/>
            <person name="Beletsky A.V."/>
            <person name="Kublanov I.V."/>
            <person name="Kolganova T.V."/>
            <person name="Lebedinsky A.V."/>
            <person name="Chernyh N.A."/>
            <person name="Bonch-Osmolovskaya E.A."/>
            <person name="Skryabin K.G."/>
        </authorList>
    </citation>
    <scope>NUCLEOTIDE SEQUENCE [LARGE SCALE GENOMIC DNA]</scope>
    <source>
        <strain evidence="5">DSM 18924 / JCM 16383 / VKM B-2413 / 1221n</strain>
    </source>
</reference>
<comment type="similarity">
    <text evidence="1">Belongs to the eukaryotic ribosomal protein eS25 family.</text>
</comment>
<dbReference type="Pfam" id="PF03297">
    <property type="entry name" value="Ribosomal_S25"/>
    <property type="match status" value="1"/>
</dbReference>
<dbReference type="GO" id="GO:0005840">
    <property type="term" value="C:ribosome"/>
    <property type="evidence" value="ECO:0007669"/>
    <property type="project" value="UniProtKB-KW"/>
</dbReference>
<evidence type="ECO:0000313" key="4">
    <source>
        <dbReference type="EMBL" id="ACL11288.1"/>
    </source>
</evidence>
<dbReference type="EMBL" id="CP001140">
    <property type="protein sequence ID" value="ACL11288.1"/>
    <property type="molecule type" value="Genomic_DNA"/>
</dbReference>
<protein>
    <submittedName>
        <fullName evidence="4">30S ribosomal protein S25e</fullName>
    </submittedName>
</protein>
<name>B8D5A7_DESA1</name>
<dbReference type="STRING" id="490899.DKAM_0962"/>
<dbReference type="eggNOG" id="arCOG04327">
    <property type="taxonomic scope" value="Archaea"/>
</dbReference>
<organism evidence="4 5">
    <name type="scientific">Desulfurococcus amylolyticus (strain DSM 18924 / JCM 16383 / VKM B-2413 / 1221n)</name>
    <name type="common">Desulfurococcus kamchatkensis</name>
    <dbReference type="NCBI Taxonomy" id="490899"/>
    <lineage>
        <taxon>Archaea</taxon>
        <taxon>Thermoproteota</taxon>
        <taxon>Thermoprotei</taxon>
        <taxon>Desulfurococcales</taxon>
        <taxon>Desulfurococcaceae</taxon>
        <taxon>Desulfurococcus</taxon>
    </lineage>
</organism>
<sequence length="88" mass="10013">MSEKKKPAQQASSSKEFRANIFEPTEDILKRLKTAVSKQGVKYYTPYILAQELNIRVSVARKILREAEKKGILKLYCGGRRAPIYVPA</sequence>
<evidence type="ECO:0000256" key="2">
    <source>
        <dbReference type="ARBA" id="ARBA00022980"/>
    </source>
</evidence>
<dbReference type="InterPro" id="IPR004977">
    <property type="entry name" value="Ribosomal_eS25"/>
</dbReference>
<dbReference type="HOGENOM" id="CLU_176754_0_0_2"/>
<dbReference type="NCBIfam" id="NF006813">
    <property type="entry name" value="PRK09334.1-3"/>
    <property type="match status" value="1"/>
</dbReference>
<keyword evidence="2 4" id="KW-0689">Ribosomal protein</keyword>
<evidence type="ECO:0000313" key="5">
    <source>
        <dbReference type="Proteomes" id="UP000006903"/>
    </source>
</evidence>
<dbReference type="AlphaFoldDB" id="B8D5A7"/>
<accession>B8D5A7</accession>
<gene>
    <name evidence="4" type="ordered locus">DKAM_0962</name>
</gene>
<dbReference type="Gene3D" id="1.10.10.10">
    <property type="entry name" value="Winged helix-like DNA-binding domain superfamily/Winged helix DNA-binding domain"/>
    <property type="match status" value="1"/>
</dbReference>
<dbReference type="KEGG" id="dka:DKAM_0962"/>
<keyword evidence="3" id="KW-0687">Ribonucleoprotein</keyword>
<dbReference type="InterPro" id="IPR036388">
    <property type="entry name" value="WH-like_DNA-bd_sf"/>
</dbReference>
<proteinExistence type="inferred from homology"/>